<proteinExistence type="predicted"/>
<dbReference type="Pfam" id="PF13306">
    <property type="entry name" value="LRR_5"/>
    <property type="match status" value="6"/>
</dbReference>
<dbReference type="NCBIfam" id="TIGR01167">
    <property type="entry name" value="LPXTG_anchor"/>
    <property type="match status" value="1"/>
</dbReference>
<evidence type="ECO:0000256" key="5">
    <source>
        <dbReference type="SAM" id="MobiDB-lite"/>
    </source>
</evidence>
<feature type="compositionally biased region" description="Low complexity" evidence="5">
    <location>
        <begin position="135"/>
        <end position="164"/>
    </location>
</feature>
<dbReference type="PROSITE" id="PS50847">
    <property type="entry name" value="GRAM_POS_ANCHORING"/>
    <property type="match status" value="1"/>
</dbReference>
<feature type="compositionally biased region" description="Polar residues" evidence="5">
    <location>
        <begin position="951"/>
        <end position="961"/>
    </location>
</feature>
<dbReference type="Proteomes" id="UP000198402">
    <property type="component" value="Unassembled WGS sequence"/>
</dbReference>
<name>A0A1Z5IJ00_9LACO</name>
<protein>
    <recommendedName>
        <fullName evidence="6">Gram-positive cocci surface proteins LPxTG domain-containing protein</fullName>
    </recommendedName>
</protein>
<evidence type="ECO:0000313" key="8">
    <source>
        <dbReference type="Proteomes" id="UP000198402"/>
    </source>
</evidence>
<evidence type="ECO:0000256" key="1">
    <source>
        <dbReference type="ARBA" id="ARBA00022512"/>
    </source>
</evidence>
<dbReference type="InterPro" id="IPR026906">
    <property type="entry name" value="LRR_5"/>
</dbReference>
<dbReference type="InterPro" id="IPR019931">
    <property type="entry name" value="LPXTG_anchor"/>
</dbReference>
<dbReference type="RefSeq" id="WP_089136882.1">
    <property type="nucleotide sequence ID" value="NZ_BCMG01000008.1"/>
</dbReference>
<comment type="caution">
    <text evidence="7">The sequence shown here is derived from an EMBL/GenBank/DDBJ whole genome shotgun (WGS) entry which is preliminary data.</text>
</comment>
<evidence type="ECO:0000259" key="6">
    <source>
        <dbReference type="PROSITE" id="PS50847"/>
    </source>
</evidence>
<dbReference type="InterPro" id="IPR053139">
    <property type="entry name" value="Surface_bspA-like"/>
</dbReference>
<feature type="compositionally biased region" description="Polar residues" evidence="5">
    <location>
        <begin position="1025"/>
        <end position="1039"/>
    </location>
</feature>
<sequence length="1108" mass="116774">MKNNTTGLNNPLIGQAHRFQCNIEKGWLRMGVISMTVITGVTLTTTVASAQTETATTPITQSTDVNAVPTSAEKPATDPDTKTDSNQSQAGDSVITNGANSSKPDGDTTDSGNQSSDSEKPTTDGSVSQPDQKPADATATPTVPAASPAPTATPAPETSTPETPITDYQFTQNGANYTIKGYSGSQTNITLPSQYNGGLVTEIGAGAFNHKNISGTVTIPDSIINIGHDAFANNNITALNLGKSVQTIGNDAFSRNPNDKNSNNSIETVNIPDSVTTIGDRAFANITIKQLTFGDSASASNSKVETIGMDAFSGNQISGTVIIPDTVTTISDRAFTNNKITRLQFGDSDSNSKVETIGVDAFSGNQISGAITIPDSVKSIDMNAFAKNQISTAVLGQNIDMIGKNFFDATTKVAEKDAAGNYWTLNLDSNGNLIRTRLTDYTYALNSNGTYTVTGYTGDLQKYLGNDGQITSLNVPGTYNGKSVTAIGNSAFADKGISTVTIPNTVTYIGNDAFTRNNISTVDLGQGVQIIGEDAFSVNQIGAVKIPDTVTRIGEKAFTQNQIKTVDLGQGVQTIGKDAFSVNPISGLVTIPDSVISIGIRAFADDDISELTLGKNIKIIGEDAFSHDLKNPKSLNHIGSVTIPDSVTRIDARAFANNNISELTLGKGVQIIGIDAFSGNQVKGIIEIPDSVTSIGDRAFADNDMSGLILGNKVQTIGIDAFSRNLTKSNSRNHISGIVNIPDSVTSIGMNAFANNKINALVFGQNIPNIGLYAFDSNDISKITSAKSMVSDQYLSGQQAIIYVPIDIKDVKDNQIRNVKSAIEQTLRAGNTTGFNLGDKLTFTDSVWSYDAATDTLMNHNGQILAHNIIFRFSSNGSGNYGTNELIFYVTQPGIPQSDHSAGVPPTNPDTTTKPDNNTGTVEPPVTPNTPTQSDPNTGTLPPVTRPAHPSDTTGVPSVTNLPKPVRHHTTDITTPGTSDDTTALGHRGHGDAAKQPQTNPATTNQETTSQSDTEQQGTTEKSHTTSQTGEQAGSVEQQATTSSAATAATPSHEAYQQTMMTKQPKKTATAALPQTNEDSSVKPTFIGALLLSILGWFGFARRKHGQD</sequence>
<keyword evidence="2" id="KW-0964">Secreted</keyword>
<feature type="compositionally biased region" description="Low complexity" evidence="5">
    <location>
        <begin position="1003"/>
        <end position="1020"/>
    </location>
</feature>
<keyword evidence="1" id="KW-0134">Cell wall</keyword>
<reference evidence="7 8" key="1">
    <citation type="submission" date="2015-11" db="EMBL/GenBank/DDBJ databases">
        <title>Draft genome sequences of new species of the genus Lactobacillus isolated from orchardgrass silage.</title>
        <authorList>
            <person name="Tohno M."/>
            <person name="Tanizawa Y."/>
            <person name="Arita M."/>
        </authorList>
    </citation>
    <scope>NUCLEOTIDE SEQUENCE [LARGE SCALE GENOMIC DNA]</scope>
    <source>
        <strain evidence="7 8">IWT126</strain>
    </source>
</reference>
<evidence type="ECO:0000256" key="3">
    <source>
        <dbReference type="ARBA" id="ARBA00022729"/>
    </source>
</evidence>
<dbReference type="PANTHER" id="PTHR45661:SF3">
    <property type="entry name" value="IG-LIKE DOMAIN-CONTAINING PROTEIN"/>
    <property type="match status" value="1"/>
</dbReference>
<accession>A0A1Z5IJ00</accession>
<feature type="compositionally biased region" description="Low complexity" evidence="5">
    <location>
        <begin position="1040"/>
        <end position="1050"/>
    </location>
</feature>
<dbReference type="OrthoDB" id="2456723at2"/>
<evidence type="ECO:0000313" key="7">
    <source>
        <dbReference type="EMBL" id="GAX01618.1"/>
    </source>
</evidence>
<feature type="compositionally biased region" description="Polar residues" evidence="5">
    <location>
        <begin position="84"/>
        <end position="116"/>
    </location>
</feature>
<feature type="region of interest" description="Disordered" evidence="5">
    <location>
        <begin position="58"/>
        <end position="168"/>
    </location>
</feature>
<organism evidence="7 8">
    <name type="scientific">Secundilactobacillus silagei JCM 19001</name>
    <dbReference type="NCBI Taxonomy" id="1302250"/>
    <lineage>
        <taxon>Bacteria</taxon>
        <taxon>Bacillati</taxon>
        <taxon>Bacillota</taxon>
        <taxon>Bacilli</taxon>
        <taxon>Lactobacillales</taxon>
        <taxon>Lactobacillaceae</taxon>
        <taxon>Secundilactobacillus</taxon>
    </lineage>
</organism>
<feature type="domain" description="Gram-positive cocci surface proteins LPxTG" evidence="6">
    <location>
        <begin position="1073"/>
        <end position="1108"/>
    </location>
</feature>
<evidence type="ECO:0000256" key="2">
    <source>
        <dbReference type="ARBA" id="ARBA00022525"/>
    </source>
</evidence>
<dbReference type="Gene3D" id="3.80.10.10">
    <property type="entry name" value="Ribonuclease Inhibitor"/>
    <property type="match status" value="5"/>
</dbReference>
<feature type="compositionally biased region" description="Low complexity" evidence="5">
    <location>
        <begin position="909"/>
        <end position="932"/>
    </location>
</feature>
<feature type="region of interest" description="Disordered" evidence="5">
    <location>
        <begin position="897"/>
        <end position="1081"/>
    </location>
</feature>
<keyword evidence="4" id="KW-0572">Peptidoglycan-anchor</keyword>
<keyword evidence="8" id="KW-1185">Reference proteome</keyword>
<keyword evidence="3" id="KW-0732">Signal</keyword>
<dbReference type="InterPro" id="IPR032675">
    <property type="entry name" value="LRR_dom_sf"/>
</dbReference>
<dbReference type="EMBL" id="BCMG01000008">
    <property type="protein sequence ID" value="GAX01618.1"/>
    <property type="molecule type" value="Genomic_DNA"/>
</dbReference>
<evidence type="ECO:0000256" key="4">
    <source>
        <dbReference type="ARBA" id="ARBA00023088"/>
    </source>
</evidence>
<feature type="compositionally biased region" description="Polar residues" evidence="5">
    <location>
        <begin position="58"/>
        <end position="69"/>
    </location>
</feature>
<dbReference type="STRING" id="1302250.GCA_001313225_02460"/>
<dbReference type="PANTHER" id="PTHR45661">
    <property type="entry name" value="SURFACE ANTIGEN"/>
    <property type="match status" value="1"/>
</dbReference>
<dbReference type="AlphaFoldDB" id="A0A1Z5IJ00"/>
<gene>
    <name evidence="7" type="ORF">IWT126_01661</name>
</gene>
<feature type="compositionally biased region" description="Polar residues" evidence="5">
    <location>
        <begin position="972"/>
        <end position="982"/>
    </location>
</feature>